<dbReference type="AlphaFoldDB" id="A0A976FFD6"/>
<feature type="coiled-coil region" evidence="1">
    <location>
        <begin position="62"/>
        <end position="92"/>
    </location>
</feature>
<evidence type="ECO:0000256" key="1">
    <source>
        <dbReference type="SAM" id="Coils"/>
    </source>
</evidence>
<dbReference type="PANTHER" id="PTHR16537">
    <property type="entry name" value="SJOEGREN SYNDROME/SCLERODERMA AUTOANTIGEN 1"/>
    <property type="match status" value="1"/>
</dbReference>
<organism evidence="2 3">
    <name type="scientific">Bremia lactucae</name>
    <name type="common">Lettuce downy mildew</name>
    <dbReference type="NCBI Taxonomy" id="4779"/>
    <lineage>
        <taxon>Eukaryota</taxon>
        <taxon>Sar</taxon>
        <taxon>Stramenopiles</taxon>
        <taxon>Oomycota</taxon>
        <taxon>Peronosporomycetes</taxon>
        <taxon>Peronosporales</taxon>
        <taxon>Peronosporaceae</taxon>
        <taxon>Bremia</taxon>
    </lineage>
</organism>
<dbReference type="EMBL" id="SHOA02000013">
    <property type="protein sequence ID" value="TDH65723.1"/>
    <property type="molecule type" value="Genomic_DNA"/>
</dbReference>
<dbReference type="PANTHER" id="PTHR16537:SF1">
    <property type="entry name" value="PROTEIN ZNRD2"/>
    <property type="match status" value="1"/>
</dbReference>
<dbReference type="PROSITE" id="PS51257">
    <property type="entry name" value="PROKAR_LIPOPROTEIN"/>
    <property type="match status" value="1"/>
</dbReference>
<evidence type="ECO:0000313" key="2">
    <source>
        <dbReference type="EMBL" id="TDH65723.1"/>
    </source>
</evidence>
<evidence type="ECO:0000313" key="3">
    <source>
        <dbReference type="Proteomes" id="UP000294530"/>
    </source>
</evidence>
<keyword evidence="3" id="KW-1185">Reference proteome</keyword>
<accession>A0A976FFD6</accession>
<name>A0A976FFD6_BRELC</name>
<dbReference type="KEGG" id="blac:94349329"/>
<comment type="caution">
    <text evidence="2">The sequence shown here is derived from an EMBL/GenBank/DDBJ whole genome shotgun (WGS) entry which is preliminary data.</text>
</comment>
<dbReference type="Proteomes" id="UP000294530">
    <property type="component" value="Unassembled WGS sequence"/>
</dbReference>
<dbReference type="Pfam" id="PF06677">
    <property type="entry name" value="Auto_anti-p27"/>
    <property type="match status" value="1"/>
</dbReference>
<dbReference type="OrthoDB" id="28939at2759"/>
<dbReference type="InterPro" id="IPR051888">
    <property type="entry name" value="UPF0148_domain"/>
</dbReference>
<evidence type="ECO:0008006" key="4">
    <source>
        <dbReference type="Google" id="ProtNLM"/>
    </source>
</evidence>
<protein>
    <recommendedName>
        <fullName evidence="4">Sjoegren syndrome/scleroderma autoantigen 1</fullName>
    </recommendedName>
</protein>
<proteinExistence type="predicted"/>
<dbReference type="GeneID" id="94349329"/>
<reference evidence="2 3" key="1">
    <citation type="journal article" date="2021" name="Genome Biol.">
        <title>AFLAP: assembly-free linkage analysis pipeline using k-mers from genome sequencing data.</title>
        <authorList>
            <person name="Fletcher K."/>
            <person name="Zhang L."/>
            <person name="Gil J."/>
            <person name="Han R."/>
            <person name="Cavanaugh K."/>
            <person name="Michelmore R."/>
        </authorList>
    </citation>
    <scope>NUCLEOTIDE SEQUENCE [LARGE SCALE GENOMIC DNA]</scope>
    <source>
        <strain evidence="2 3">SF5</strain>
    </source>
</reference>
<dbReference type="RefSeq" id="XP_067815222.1">
    <property type="nucleotide sequence ID" value="XM_067963658.1"/>
</dbReference>
<gene>
    <name evidence="2" type="ORF">CCR75_005578</name>
</gene>
<keyword evidence="1" id="KW-0175">Coiled coil</keyword>
<dbReference type="InterPro" id="IPR009563">
    <property type="entry name" value="SSSCA1"/>
</dbReference>
<sequence length="197" mass="22092">MKAQSGTAVTCSRDEASKKMGEKMLQGWTMLGTSCPVNNCCTPLMRNKQGKMFCARCNQFVITEEESIKQALQNAADKAAAKKEDISEACNENERRRLIEQQFRLEAHARQVQEMPGEDQIKIQQAHGAVKRKIGTTINYDSDAEMTTIRYLTLTTLYQKMGSLTNSLSSNDHSERLVSVARAVREIAEAVRILKES</sequence>